<dbReference type="Gene3D" id="4.10.280.10">
    <property type="entry name" value="Helix-loop-helix DNA-binding domain"/>
    <property type="match status" value="1"/>
</dbReference>
<dbReference type="InterPro" id="IPR011598">
    <property type="entry name" value="bHLH_dom"/>
</dbReference>
<dbReference type="GO" id="GO:0045944">
    <property type="term" value="P:positive regulation of transcription by RNA polymerase II"/>
    <property type="evidence" value="ECO:0007669"/>
    <property type="project" value="TreeGrafter"/>
</dbReference>
<evidence type="ECO:0000256" key="5">
    <source>
        <dbReference type="ARBA" id="ARBA00023242"/>
    </source>
</evidence>
<dbReference type="OrthoDB" id="3119375at2759"/>
<keyword evidence="4" id="KW-0804">Transcription</keyword>
<feature type="compositionally biased region" description="Basic and acidic residues" evidence="6">
    <location>
        <begin position="59"/>
        <end position="73"/>
    </location>
</feature>
<evidence type="ECO:0000313" key="8">
    <source>
        <dbReference type="EMBL" id="KAF7304358.1"/>
    </source>
</evidence>
<feature type="compositionally biased region" description="Low complexity" evidence="6">
    <location>
        <begin position="1"/>
        <end position="46"/>
    </location>
</feature>
<organism evidence="8 9">
    <name type="scientific">Mycena chlorophos</name>
    <name type="common">Agaric fungus</name>
    <name type="synonym">Agaricus chlorophos</name>
    <dbReference type="NCBI Taxonomy" id="658473"/>
    <lineage>
        <taxon>Eukaryota</taxon>
        <taxon>Fungi</taxon>
        <taxon>Dikarya</taxon>
        <taxon>Basidiomycota</taxon>
        <taxon>Agaricomycotina</taxon>
        <taxon>Agaricomycetes</taxon>
        <taxon>Agaricomycetidae</taxon>
        <taxon>Agaricales</taxon>
        <taxon>Marasmiineae</taxon>
        <taxon>Mycenaceae</taxon>
        <taxon>Mycena</taxon>
    </lineage>
</organism>
<evidence type="ECO:0000256" key="2">
    <source>
        <dbReference type="ARBA" id="ARBA00023125"/>
    </source>
</evidence>
<dbReference type="PANTHER" id="PTHR10328:SF3">
    <property type="entry name" value="PROTEIN MAX"/>
    <property type="match status" value="1"/>
</dbReference>
<evidence type="ECO:0000256" key="3">
    <source>
        <dbReference type="ARBA" id="ARBA00023159"/>
    </source>
</evidence>
<dbReference type="GO" id="GO:0090575">
    <property type="term" value="C:RNA polymerase II transcription regulator complex"/>
    <property type="evidence" value="ECO:0007669"/>
    <property type="project" value="TreeGrafter"/>
</dbReference>
<keyword evidence="3" id="KW-0010">Activator</keyword>
<sequence length="434" mass="46376">MSTPTSTTAATSSANDSTTNNTTNTNTTTNPSAPAEGQQTAQQPVAPAAPPKRPRRRAPTAERRATHNAVERARRETLNGRFLALASMLPPLRVIRRPSKSAIVNSSIATVHAARRHRVLAAQTLKGVMREAEALRKEVNEWRARARIPTLDAPLRSEADAAALDSILRGEVEELDVDMDVLGEFDDEGDEGEGMGPIGEEGEEEMINNNNTMLGAIDEDVKPRAMQIKTDNARFAYDAPQSASASALSLSPLSMSPLSAGVGPGMGGRPSMPSPPATGMGIPVSMPSPGGSSEGSWEGPRTPPTPAHAHMPPAPVGMYRNKPSTYPGAQQYQQHNQHAGAAYDLGLGLFDVPQQHPPQQTQTQYAYQDAYVQGYASSAGAGVYPGIDNGWATPSRQNPAAAYHHQMEQLEQQQMYAHHAHGAYMHQPSAMGTF</sequence>
<keyword evidence="9" id="KW-1185">Reference proteome</keyword>
<dbReference type="PANTHER" id="PTHR10328">
    <property type="entry name" value="PROTEIN MAX MYC-ASSOCIATED FACTOR X"/>
    <property type="match status" value="1"/>
</dbReference>
<feature type="region of interest" description="Disordered" evidence="6">
    <location>
        <begin position="1"/>
        <end position="73"/>
    </location>
</feature>
<name>A0A8H6SSD2_MYCCL</name>
<feature type="domain" description="BHLH" evidence="7">
    <location>
        <begin position="62"/>
        <end position="114"/>
    </location>
</feature>
<evidence type="ECO:0000313" key="9">
    <source>
        <dbReference type="Proteomes" id="UP000613580"/>
    </source>
</evidence>
<reference evidence="8" key="1">
    <citation type="submission" date="2020-05" db="EMBL/GenBank/DDBJ databases">
        <title>Mycena genomes resolve the evolution of fungal bioluminescence.</title>
        <authorList>
            <person name="Tsai I.J."/>
        </authorList>
    </citation>
    <scope>NUCLEOTIDE SEQUENCE</scope>
    <source>
        <strain evidence="8">110903Hualien_Pintung</strain>
    </source>
</reference>
<protein>
    <submittedName>
        <fullName evidence="8">BHLH domain-containing protein</fullName>
    </submittedName>
</protein>
<keyword evidence="2" id="KW-0238">DNA-binding</keyword>
<dbReference type="EMBL" id="JACAZE010000011">
    <property type="protein sequence ID" value="KAF7304358.1"/>
    <property type="molecule type" value="Genomic_DNA"/>
</dbReference>
<keyword evidence="5" id="KW-0539">Nucleus</keyword>
<dbReference type="PROSITE" id="PS50888">
    <property type="entry name" value="BHLH"/>
    <property type="match status" value="1"/>
</dbReference>
<dbReference type="GO" id="GO:0046983">
    <property type="term" value="F:protein dimerization activity"/>
    <property type="evidence" value="ECO:0007669"/>
    <property type="project" value="InterPro"/>
</dbReference>
<evidence type="ECO:0000256" key="1">
    <source>
        <dbReference type="ARBA" id="ARBA00023015"/>
    </source>
</evidence>
<dbReference type="Pfam" id="PF00010">
    <property type="entry name" value="HLH"/>
    <property type="match status" value="1"/>
</dbReference>
<dbReference type="GO" id="GO:0003700">
    <property type="term" value="F:DNA-binding transcription factor activity"/>
    <property type="evidence" value="ECO:0007669"/>
    <property type="project" value="TreeGrafter"/>
</dbReference>
<proteinExistence type="predicted"/>
<dbReference type="GO" id="GO:0003677">
    <property type="term" value="F:DNA binding"/>
    <property type="evidence" value="ECO:0007669"/>
    <property type="project" value="UniProtKB-KW"/>
</dbReference>
<accession>A0A8H6SSD2</accession>
<evidence type="ECO:0000256" key="6">
    <source>
        <dbReference type="SAM" id="MobiDB-lite"/>
    </source>
</evidence>
<dbReference type="CDD" id="cd00083">
    <property type="entry name" value="bHLH_SF"/>
    <property type="match status" value="1"/>
</dbReference>
<dbReference type="SUPFAM" id="SSF47459">
    <property type="entry name" value="HLH, helix-loop-helix DNA-binding domain"/>
    <property type="match status" value="1"/>
</dbReference>
<dbReference type="Proteomes" id="UP000613580">
    <property type="component" value="Unassembled WGS sequence"/>
</dbReference>
<comment type="caution">
    <text evidence="8">The sequence shown here is derived from an EMBL/GenBank/DDBJ whole genome shotgun (WGS) entry which is preliminary data.</text>
</comment>
<keyword evidence="1" id="KW-0805">Transcription regulation</keyword>
<dbReference type="InterPro" id="IPR036638">
    <property type="entry name" value="HLH_DNA-bd_sf"/>
</dbReference>
<evidence type="ECO:0000259" key="7">
    <source>
        <dbReference type="PROSITE" id="PS50888"/>
    </source>
</evidence>
<feature type="compositionally biased region" description="Low complexity" evidence="6">
    <location>
        <begin position="279"/>
        <end position="300"/>
    </location>
</feature>
<dbReference type="AlphaFoldDB" id="A0A8H6SSD2"/>
<feature type="region of interest" description="Disordered" evidence="6">
    <location>
        <begin position="260"/>
        <end position="312"/>
    </location>
</feature>
<gene>
    <name evidence="8" type="ORF">HMN09_00837800</name>
</gene>
<evidence type="ECO:0000256" key="4">
    <source>
        <dbReference type="ARBA" id="ARBA00023163"/>
    </source>
</evidence>
<dbReference type="SMART" id="SM00353">
    <property type="entry name" value="HLH"/>
    <property type="match status" value="1"/>
</dbReference>